<feature type="transmembrane region" description="Helical" evidence="9">
    <location>
        <begin position="746"/>
        <end position="765"/>
    </location>
</feature>
<keyword evidence="6 9" id="KW-1133">Transmembrane helix</keyword>
<evidence type="ECO:0000256" key="1">
    <source>
        <dbReference type="ARBA" id="ARBA00004141"/>
    </source>
</evidence>
<dbReference type="PRINTS" id="PR00120">
    <property type="entry name" value="HATPASE"/>
</dbReference>
<dbReference type="InterPro" id="IPR004014">
    <property type="entry name" value="ATPase_P-typ_cation-transptr_N"/>
</dbReference>
<dbReference type="Proteomes" id="UP001600109">
    <property type="component" value="Unassembled WGS sequence"/>
</dbReference>
<dbReference type="Gene3D" id="3.40.50.1000">
    <property type="entry name" value="HAD superfamily/HAD-like"/>
    <property type="match status" value="2"/>
</dbReference>
<dbReference type="InterPro" id="IPR023298">
    <property type="entry name" value="ATPase_P-typ_TM_dom_sf"/>
</dbReference>
<evidence type="ECO:0000256" key="3">
    <source>
        <dbReference type="ARBA" id="ARBA00022741"/>
    </source>
</evidence>
<proteinExistence type="predicted"/>
<keyword evidence="5" id="KW-1278">Translocase</keyword>
<feature type="transmembrane region" description="Helical" evidence="9">
    <location>
        <begin position="777"/>
        <end position="799"/>
    </location>
</feature>
<dbReference type="Gene3D" id="2.70.150.10">
    <property type="entry name" value="Calcium-transporting ATPase, cytoplasmic transduction domain A"/>
    <property type="match status" value="1"/>
</dbReference>
<dbReference type="RefSeq" id="WP_379855997.1">
    <property type="nucleotide sequence ID" value="NZ_JBHZPZ010000024.1"/>
</dbReference>
<dbReference type="Pfam" id="PF00690">
    <property type="entry name" value="Cation_ATPase_N"/>
    <property type="match status" value="1"/>
</dbReference>
<dbReference type="Pfam" id="PF13246">
    <property type="entry name" value="Cation_ATPase"/>
    <property type="match status" value="1"/>
</dbReference>
<evidence type="ECO:0000259" key="10">
    <source>
        <dbReference type="SMART" id="SM00831"/>
    </source>
</evidence>
<dbReference type="SUPFAM" id="SSF81665">
    <property type="entry name" value="Calcium ATPase, transmembrane domain M"/>
    <property type="match status" value="1"/>
</dbReference>
<evidence type="ECO:0000313" key="12">
    <source>
        <dbReference type="Proteomes" id="UP001600109"/>
    </source>
</evidence>
<reference evidence="11 12" key="1">
    <citation type="submission" date="2024-06" db="EMBL/GenBank/DDBJ databases">
        <title>Flavobacterium spp. isolated from glacier.</title>
        <authorList>
            <person name="Han D."/>
        </authorList>
    </citation>
    <scope>NUCLEOTIDE SEQUENCE [LARGE SCALE GENOMIC DNA]</scope>
    <source>
        <strain evidence="11 12">LS2P90</strain>
    </source>
</reference>
<name>A0ABW6I082_9FLAO</name>
<gene>
    <name evidence="11" type="ORF">ACFX5E_15085</name>
</gene>
<dbReference type="NCBIfam" id="TIGR01494">
    <property type="entry name" value="ATPase_P-type"/>
    <property type="match status" value="2"/>
</dbReference>
<dbReference type="SFLD" id="SFLDS00003">
    <property type="entry name" value="Haloacid_Dehalogenase"/>
    <property type="match status" value="1"/>
</dbReference>
<evidence type="ECO:0000313" key="11">
    <source>
        <dbReference type="EMBL" id="MFE3869387.1"/>
    </source>
</evidence>
<comment type="subcellular location">
    <subcellularLocation>
        <location evidence="1">Membrane</location>
        <topology evidence="1">Multi-pass membrane protein</topology>
    </subcellularLocation>
</comment>
<feature type="transmembrane region" description="Helical" evidence="9">
    <location>
        <begin position="223"/>
        <end position="240"/>
    </location>
</feature>
<dbReference type="PRINTS" id="PR00119">
    <property type="entry name" value="CATATPASE"/>
</dbReference>
<dbReference type="Pfam" id="PF00122">
    <property type="entry name" value="E1-E2_ATPase"/>
    <property type="match status" value="1"/>
</dbReference>
<feature type="transmembrane region" description="Helical" evidence="9">
    <location>
        <begin position="704"/>
        <end position="726"/>
    </location>
</feature>
<keyword evidence="4" id="KW-0067">ATP-binding</keyword>
<evidence type="ECO:0000256" key="9">
    <source>
        <dbReference type="SAM" id="Phobius"/>
    </source>
</evidence>
<feature type="region of interest" description="Disordered" evidence="8">
    <location>
        <begin position="1"/>
        <end position="28"/>
    </location>
</feature>
<dbReference type="InterPro" id="IPR008250">
    <property type="entry name" value="ATPase_P-typ_transduc_dom_A_sf"/>
</dbReference>
<evidence type="ECO:0000256" key="2">
    <source>
        <dbReference type="ARBA" id="ARBA00022692"/>
    </source>
</evidence>
<organism evidence="11 12">
    <name type="scientific">Flavobacterium xylosi</name>
    <dbReference type="NCBI Taxonomy" id="3230415"/>
    <lineage>
        <taxon>Bacteria</taxon>
        <taxon>Pseudomonadati</taxon>
        <taxon>Bacteroidota</taxon>
        <taxon>Flavobacteriia</taxon>
        <taxon>Flavobacteriales</taxon>
        <taxon>Flavobacteriaceae</taxon>
        <taxon>Flavobacterium</taxon>
    </lineage>
</organism>
<keyword evidence="2 9" id="KW-0812">Transmembrane</keyword>
<feature type="domain" description="Cation-transporting P-type ATPase N-terminal" evidence="10">
    <location>
        <begin position="2"/>
        <end position="64"/>
    </location>
</feature>
<dbReference type="PANTHER" id="PTHR42861">
    <property type="entry name" value="CALCIUM-TRANSPORTING ATPASE"/>
    <property type="match status" value="1"/>
</dbReference>
<dbReference type="InterPro" id="IPR018303">
    <property type="entry name" value="ATPase_P-typ_P_site"/>
</dbReference>
<feature type="compositionally biased region" description="Basic and acidic residues" evidence="8">
    <location>
        <begin position="1"/>
        <end position="21"/>
    </location>
</feature>
<dbReference type="InterPro" id="IPR023214">
    <property type="entry name" value="HAD_sf"/>
</dbReference>
<dbReference type="Gene3D" id="1.20.1110.10">
    <property type="entry name" value="Calcium-transporting ATPase, transmembrane domain"/>
    <property type="match status" value="2"/>
</dbReference>
<dbReference type="InterPro" id="IPR059000">
    <property type="entry name" value="ATPase_P-type_domA"/>
</dbReference>
<accession>A0ABW6I082</accession>
<dbReference type="SFLD" id="SFLDF00027">
    <property type="entry name" value="p-type_atpase"/>
    <property type="match status" value="1"/>
</dbReference>
<feature type="transmembrane region" description="Helical" evidence="9">
    <location>
        <begin position="252"/>
        <end position="277"/>
    </location>
</feature>
<evidence type="ECO:0000256" key="6">
    <source>
        <dbReference type="ARBA" id="ARBA00022989"/>
    </source>
</evidence>
<dbReference type="InterPro" id="IPR006068">
    <property type="entry name" value="ATPase_P-typ_cation-transptr_C"/>
</dbReference>
<dbReference type="EMBL" id="JBHZPZ010000024">
    <property type="protein sequence ID" value="MFE3869387.1"/>
    <property type="molecule type" value="Genomic_DNA"/>
</dbReference>
<dbReference type="InterPro" id="IPR044492">
    <property type="entry name" value="P_typ_ATPase_HD_dom"/>
</dbReference>
<feature type="transmembrane region" description="Helical" evidence="9">
    <location>
        <begin position="68"/>
        <end position="84"/>
    </location>
</feature>
<dbReference type="SMART" id="SM00831">
    <property type="entry name" value="Cation_ATPase_N"/>
    <property type="match status" value="1"/>
</dbReference>
<comment type="caution">
    <text evidence="11">The sequence shown here is derived from an EMBL/GenBank/DDBJ whole genome shotgun (WGS) entry which is preliminary data.</text>
</comment>
<protein>
    <submittedName>
        <fullName evidence="11">Cation-translocating P-type ATPase</fullName>
    </submittedName>
</protein>
<dbReference type="InterPro" id="IPR001757">
    <property type="entry name" value="P_typ_ATPase"/>
</dbReference>
<dbReference type="SUPFAM" id="SSF81653">
    <property type="entry name" value="Calcium ATPase, transduction domain A"/>
    <property type="match status" value="1"/>
</dbReference>
<dbReference type="SUPFAM" id="SSF81660">
    <property type="entry name" value="Metal cation-transporting ATPase, ATP-binding domain N"/>
    <property type="match status" value="1"/>
</dbReference>
<dbReference type="PROSITE" id="PS00154">
    <property type="entry name" value="ATPASE_E1_E2"/>
    <property type="match status" value="1"/>
</dbReference>
<keyword evidence="3" id="KW-0547">Nucleotide-binding</keyword>
<keyword evidence="7 9" id="KW-0472">Membrane</keyword>
<dbReference type="SFLD" id="SFLDG00002">
    <property type="entry name" value="C1.7:_P-type_atpase_like"/>
    <property type="match status" value="1"/>
</dbReference>
<feature type="transmembrane region" description="Helical" evidence="9">
    <location>
        <begin position="665"/>
        <end position="683"/>
    </location>
</feature>
<dbReference type="InterPro" id="IPR023299">
    <property type="entry name" value="ATPase_P-typ_cyto_dom_N"/>
</dbReference>
<feature type="transmembrane region" description="Helical" evidence="9">
    <location>
        <begin position="811"/>
        <end position="832"/>
    </location>
</feature>
<evidence type="ECO:0000256" key="5">
    <source>
        <dbReference type="ARBA" id="ARBA00022967"/>
    </source>
</evidence>
<sequence>MTESKQHLKGLSDDQVKESRAKNGSNSLDHQDKNNFLTSLIEMVKEPMFLLLMTATAIYFITGDYGNGIFMAVAILLVSAISLYQESKSRNAIESLKKLSQPKSKVIRNDEIVEILSEEIVLGDFIQIEEGTFIPADATIIQSNDFSANESILTGESLAVFKNEQSENNQVFRGTIVASGLAICEVNAIGGETKIGKIGKSIETIIEEKTPLQLQIGNFVKKMSLVGLVIFGIVWGINYYNSKNILDSLLKALTLAMSIIPEEIPVAFTTFMALGAWRLMKMGIIVKQTKTVETLGSATVICTDKTGTITQNKMSLAQWYIFSSNEIKDIKNENESPNLNKEEQELLSISMWASEPIPFDGMEIALHEAYSKLEITDERTNFQLIHEYPLDGKPPMMTHVFENQEGTRIIAAKGAPEALIASSNLSEKEADQILAAVESMANKSFRVLGVGVTEFSGNNFPKKQQDFAFHFKGLVAFYDPPKENIKAVFETFYNAGILVKIVTGDNAVTTSTIAKQVGFRNPEKTLNGDELMAMDDATLKEKVMETTIFTRMFPEAKLKIIKALKDNNQIVAMTGDGVNDGPALKSAHIGIAMGKKGTEIAKEAANLILIDDDFSKMTDSIAMGRKIYINLKKAIQYIISIHIPIILIVFIPLALGWVYPNILSPVHVIFLEIIMGPTCSIIYENEPMERNLMLLKPRPFTNTFFNLKEITISIIQGLMITIGLLFVYQYCVATNCIESVTRTTVFLTLISSNIFLTLANRSFYYSIFTTLRYKNNLVLMIISLTIIITTLLLFVPAFSHFFQFETVSGSQIGLSILVGLVSVLWIEIYKWFKRRKH</sequence>
<keyword evidence="12" id="KW-1185">Reference proteome</keyword>
<dbReference type="Gene3D" id="3.40.1110.10">
    <property type="entry name" value="Calcium-transporting ATPase, cytoplasmic domain N"/>
    <property type="match status" value="2"/>
</dbReference>
<evidence type="ECO:0000256" key="7">
    <source>
        <dbReference type="ARBA" id="ARBA00023136"/>
    </source>
</evidence>
<feature type="transmembrane region" description="Helical" evidence="9">
    <location>
        <begin position="634"/>
        <end position="659"/>
    </location>
</feature>
<evidence type="ECO:0000256" key="4">
    <source>
        <dbReference type="ARBA" id="ARBA00022840"/>
    </source>
</evidence>
<dbReference type="InterPro" id="IPR036412">
    <property type="entry name" value="HAD-like_sf"/>
</dbReference>
<dbReference type="SUPFAM" id="SSF56784">
    <property type="entry name" value="HAD-like"/>
    <property type="match status" value="1"/>
</dbReference>
<evidence type="ECO:0000256" key="8">
    <source>
        <dbReference type="SAM" id="MobiDB-lite"/>
    </source>
</evidence>
<dbReference type="Pfam" id="PF00689">
    <property type="entry name" value="Cation_ATPase_C"/>
    <property type="match status" value="1"/>
</dbReference>